<protein>
    <submittedName>
        <fullName evidence="2">DnaJ homolog subfamily C member 13</fullName>
    </submittedName>
</protein>
<comment type="caution">
    <text evidence="2">The sequence shown here is derived from an EMBL/GenBank/DDBJ whole genome shotgun (WGS) entry which is preliminary data.</text>
</comment>
<dbReference type="GO" id="GO:0007032">
    <property type="term" value="P:endosome organization"/>
    <property type="evidence" value="ECO:0007669"/>
    <property type="project" value="InterPro"/>
</dbReference>
<evidence type="ECO:0000313" key="2">
    <source>
        <dbReference type="EMBL" id="CAI8046278.1"/>
    </source>
</evidence>
<evidence type="ECO:0000256" key="1">
    <source>
        <dbReference type="SAM" id="MobiDB-lite"/>
    </source>
</evidence>
<accession>A0AA35TET9</accession>
<sequence length="158" mass="16909">MAKCDAITPLMAAMRRRGDIIHTCAETIKKLFELCPAELVVQAINADLIPYLLELLKRDLIDCDKPSATKAIIAESLKLMAKDLANGEKILEMLNGSPVWSAYKDQKHDLFISSTPVAGYLTGPTTGIAGYLTAGSTSAPPPSAPPPLTSEPPEDTTD</sequence>
<feature type="compositionally biased region" description="Pro residues" evidence="1">
    <location>
        <begin position="139"/>
        <end position="150"/>
    </location>
</feature>
<evidence type="ECO:0000313" key="3">
    <source>
        <dbReference type="Proteomes" id="UP001174909"/>
    </source>
</evidence>
<feature type="region of interest" description="Disordered" evidence="1">
    <location>
        <begin position="132"/>
        <end position="158"/>
    </location>
</feature>
<dbReference type="GO" id="GO:0010008">
    <property type="term" value="C:endosome membrane"/>
    <property type="evidence" value="ECO:0007669"/>
    <property type="project" value="TreeGrafter"/>
</dbReference>
<name>A0AA35TET9_GEOBA</name>
<dbReference type="InterPro" id="IPR044978">
    <property type="entry name" value="GRV2/DNAJC13"/>
</dbReference>
<organism evidence="2 3">
    <name type="scientific">Geodia barretti</name>
    <name type="common">Barrett's horny sponge</name>
    <dbReference type="NCBI Taxonomy" id="519541"/>
    <lineage>
        <taxon>Eukaryota</taxon>
        <taxon>Metazoa</taxon>
        <taxon>Porifera</taxon>
        <taxon>Demospongiae</taxon>
        <taxon>Heteroscleromorpha</taxon>
        <taxon>Tetractinellida</taxon>
        <taxon>Astrophorina</taxon>
        <taxon>Geodiidae</taxon>
        <taxon>Geodia</taxon>
    </lineage>
</organism>
<dbReference type="AlphaFoldDB" id="A0AA35TET9"/>
<dbReference type="PANTHER" id="PTHR36983:SF2">
    <property type="entry name" value="DNAJ HOMOLOG SUBFAMILY C MEMBER 13"/>
    <property type="match status" value="1"/>
</dbReference>
<dbReference type="GO" id="GO:2000641">
    <property type="term" value="P:regulation of early endosome to late endosome transport"/>
    <property type="evidence" value="ECO:0007669"/>
    <property type="project" value="InterPro"/>
</dbReference>
<dbReference type="Proteomes" id="UP001174909">
    <property type="component" value="Unassembled WGS sequence"/>
</dbReference>
<keyword evidence="3" id="KW-1185">Reference proteome</keyword>
<gene>
    <name evidence="2" type="ORF">GBAR_LOCUS25579</name>
</gene>
<reference evidence="2" key="1">
    <citation type="submission" date="2023-03" db="EMBL/GenBank/DDBJ databases">
        <authorList>
            <person name="Steffen K."/>
            <person name="Cardenas P."/>
        </authorList>
    </citation>
    <scope>NUCLEOTIDE SEQUENCE</scope>
</reference>
<dbReference type="PANTHER" id="PTHR36983">
    <property type="entry name" value="DNAJ HOMOLOG SUBFAMILY C MEMBER 13"/>
    <property type="match status" value="1"/>
</dbReference>
<proteinExistence type="predicted"/>
<dbReference type="EMBL" id="CASHTH010003551">
    <property type="protein sequence ID" value="CAI8046278.1"/>
    <property type="molecule type" value="Genomic_DNA"/>
</dbReference>
<dbReference type="GO" id="GO:0006898">
    <property type="term" value="P:receptor-mediated endocytosis"/>
    <property type="evidence" value="ECO:0007669"/>
    <property type="project" value="TreeGrafter"/>
</dbReference>